<evidence type="ECO:0000313" key="2">
    <source>
        <dbReference type="Proteomes" id="UP000016560"/>
    </source>
</evidence>
<name>U2ZLT6_AQUA1</name>
<dbReference type="EMBL" id="BATI01000009">
    <property type="protein sequence ID" value="GAD62022.1"/>
    <property type="molecule type" value="Genomic_DNA"/>
</dbReference>
<reference evidence="1" key="1">
    <citation type="submission" date="2024-09" db="EMBL/GenBank/DDBJ databases">
        <title>Whole genome shotgun sequence of Pseudomonas alcaligenes NBRC 14159.</title>
        <authorList>
            <person name="Yoshida I."/>
            <person name="Hosoyama A."/>
            <person name="Tsuchikane K."/>
            <person name="Noguchi M."/>
            <person name="Hirakata S."/>
            <person name="Ando Y."/>
            <person name="Ohji S."/>
            <person name="Yamazoe A."/>
            <person name="Yamazaki S."/>
            <person name="Fujita N."/>
        </authorList>
    </citation>
    <scope>NUCLEOTIDE SEQUENCE</scope>
    <source>
        <strain evidence="1">NBRC 14159</strain>
    </source>
</reference>
<protein>
    <submittedName>
        <fullName evidence="1">Uncharacterized protein</fullName>
    </submittedName>
</protein>
<accession>U2ZLT6</accession>
<evidence type="ECO:0000313" key="1">
    <source>
        <dbReference type="EMBL" id="GAD62022.1"/>
    </source>
</evidence>
<comment type="caution">
    <text evidence="1">The sequence shown here is derived from an EMBL/GenBank/DDBJ whole genome shotgun (WGS) entry which is preliminary data.</text>
</comment>
<dbReference type="AlphaFoldDB" id="U2ZLT6"/>
<proteinExistence type="predicted"/>
<organism evidence="1 2">
    <name type="scientific">Aquipseudomonas alcaligenes (strain ATCC 14909 / DSM 50342 / CCUG 1425 / JCM 20561 / NBRC 14159 / NCIMB 9945 / NCTC 10367 / 1577)</name>
    <name type="common">Pseudomonas alcaligenes</name>
    <dbReference type="NCBI Taxonomy" id="1215092"/>
    <lineage>
        <taxon>Bacteria</taxon>
        <taxon>Pseudomonadati</taxon>
        <taxon>Pseudomonadota</taxon>
        <taxon>Gammaproteobacteria</taxon>
        <taxon>Pseudomonadales</taxon>
        <taxon>Pseudomonadaceae</taxon>
        <taxon>Aquipseudomonas</taxon>
    </lineage>
</organism>
<keyword evidence="2" id="KW-1185">Reference proteome</keyword>
<dbReference type="RefSeq" id="WP_021700112.1">
    <property type="nucleotide sequence ID" value="NZ_BATI01000009.1"/>
</dbReference>
<gene>
    <name evidence="1" type="ORF">PA6_009_00250</name>
</gene>
<sequence>MRLNDSALNRRRLNAGKRLPVRGSGQAVAMVTADLVATRIVHGAGDALQQLAGQFLASSIRMAGGAWSCTVDATLAQTVSRSGAGQAVLEVAADLYYTRAVLGFGTAVVELELQGHVGVVFIDGQAVIRPMHAELAPTKRVMGQGAAASVMAGLLAPSAIRRISGELMPMKMDGGLEGSHIDAGGVRHIGFSGVAPLGLEAQDAGMLRQAFIGSLDFELNGSGSGSLIKPALAGDAVLGLRLLGGFRVARHVRGEAVLKASVACTGAVVVRGEGEAAQSLRATLTGYKRTYPGLEATIVSVGSSLRAARIVHCSGSAVVGLQLSGQGARHRLGKGAAVIEVLGESDSYLNPNAEDPTEENFSRLAVPRDFARPAEAREWRR</sequence>
<dbReference type="Proteomes" id="UP000016560">
    <property type="component" value="Unassembled WGS sequence"/>
</dbReference>